<evidence type="ECO:0000313" key="7">
    <source>
        <dbReference type="EMBL" id="MRX44023.1"/>
    </source>
</evidence>
<evidence type="ECO:0000256" key="2">
    <source>
        <dbReference type="ARBA" id="ARBA00022629"/>
    </source>
</evidence>
<organism evidence="7 8">
    <name type="scientific">Agromyces kandeliae</name>
    <dbReference type="NCBI Taxonomy" id="2666141"/>
    <lineage>
        <taxon>Bacteria</taxon>
        <taxon>Bacillati</taxon>
        <taxon>Actinomycetota</taxon>
        <taxon>Actinomycetes</taxon>
        <taxon>Micrococcales</taxon>
        <taxon>Microbacteriaceae</taxon>
        <taxon>Agromyces</taxon>
    </lineage>
</organism>
<evidence type="ECO:0000313" key="8">
    <source>
        <dbReference type="Proteomes" id="UP000476511"/>
    </source>
</evidence>
<dbReference type="GO" id="GO:0016301">
    <property type="term" value="F:kinase activity"/>
    <property type="evidence" value="ECO:0007669"/>
    <property type="project" value="UniProtKB-KW"/>
</dbReference>
<keyword evidence="3" id="KW-0808">Transferase</keyword>
<name>A0A6L5R1W5_9MICO</name>
<keyword evidence="2" id="KW-0119">Carbohydrate metabolism</keyword>
<evidence type="ECO:0000256" key="3">
    <source>
        <dbReference type="ARBA" id="ARBA00022679"/>
    </source>
</evidence>
<comment type="similarity">
    <text evidence="1">Belongs to the FGGY kinase family.</text>
</comment>
<keyword evidence="4 7" id="KW-0418">Kinase</keyword>
<comment type="caution">
    <text evidence="7">The sequence shown here is derived from an EMBL/GenBank/DDBJ whole genome shotgun (WGS) entry which is preliminary data.</text>
</comment>
<dbReference type="InterPro" id="IPR043129">
    <property type="entry name" value="ATPase_NBD"/>
</dbReference>
<feature type="region of interest" description="Disordered" evidence="5">
    <location>
        <begin position="1"/>
        <end position="34"/>
    </location>
</feature>
<feature type="compositionally biased region" description="Basic and acidic residues" evidence="5">
    <location>
        <begin position="1"/>
        <end position="15"/>
    </location>
</feature>
<dbReference type="Pfam" id="PF00370">
    <property type="entry name" value="FGGY_N"/>
    <property type="match status" value="1"/>
</dbReference>
<evidence type="ECO:0000256" key="5">
    <source>
        <dbReference type="SAM" id="MobiDB-lite"/>
    </source>
</evidence>
<dbReference type="InterPro" id="IPR050406">
    <property type="entry name" value="FGGY_Carb_Kinase"/>
</dbReference>
<keyword evidence="8" id="KW-1185">Reference proteome</keyword>
<feature type="domain" description="Carbohydrate kinase FGGY N-terminal" evidence="6">
    <location>
        <begin position="34"/>
        <end position="248"/>
    </location>
</feature>
<gene>
    <name evidence="7" type="ORF">GJR97_09820</name>
</gene>
<dbReference type="SUPFAM" id="SSF53067">
    <property type="entry name" value="Actin-like ATPase domain"/>
    <property type="match status" value="1"/>
</dbReference>
<dbReference type="GO" id="GO:0042732">
    <property type="term" value="P:D-xylose metabolic process"/>
    <property type="evidence" value="ECO:0007669"/>
    <property type="project" value="UniProtKB-KW"/>
</dbReference>
<dbReference type="Proteomes" id="UP000476511">
    <property type="component" value="Unassembled WGS sequence"/>
</dbReference>
<dbReference type="CDD" id="cd07773">
    <property type="entry name" value="ASKHA_NBD_FGGY_FK"/>
    <property type="match status" value="1"/>
</dbReference>
<dbReference type="EMBL" id="WKJD01000014">
    <property type="protein sequence ID" value="MRX44023.1"/>
    <property type="molecule type" value="Genomic_DNA"/>
</dbReference>
<dbReference type="AlphaFoldDB" id="A0A6L5R1W5"/>
<sequence>MSRDERSNVSDDTSRRRSGAARSEPPGPEGVLAAGLDLGSTGIKMLVVDARGTEVASGQVPTPWRAGRDGATEIDAPALLTAVRSLIDAIDRELARTTAESIGALAIAGMGETGMLVDRAGEAAAPGIAWFDPRGAEQARAFPEAVRREFAGRTGLPLGAQVTVAKLAWMRDEGLGLRGLRWLDLPEFVAASLGGDIALEYSLASRTGLLDQDTGEAWPLMLEVLGVERSFLPELRGGGTAWGRIDGTWGSRTSGALLTVAGHDHLVAAAASGTLGTGGYHVSFGTAEVLLRVLDAPLGFAARQRLADALINEVRHIEPGRHVLVAGAKTGLLLRRVLQSAGITDRAARDALDAEVMSLPFEGSLPPGAIEVAGARNDDGVLRLALHTDGATPAEIFGAVLRHSNDEIALLVQAMDREVAPATSATLTGGWAGMAAVRRARSRVLPSVRVSERAEETAYGAARIAHALLATDQRPAASAVRPDRASPRRQPLASTGETS</sequence>
<feature type="region of interest" description="Disordered" evidence="5">
    <location>
        <begin position="473"/>
        <end position="499"/>
    </location>
</feature>
<reference evidence="7 8" key="1">
    <citation type="submission" date="2019-11" db="EMBL/GenBank/DDBJ databases">
        <title>Agromyces kandeliae sp. nov., isolated from mangrove soil.</title>
        <authorList>
            <person name="Wang R."/>
        </authorList>
    </citation>
    <scope>NUCLEOTIDE SEQUENCE [LARGE SCALE GENOMIC DNA]</scope>
    <source>
        <strain evidence="7 8">Q22</strain>
    </source>
</reference>
<dbReference type="InterPro" id="IPR018484">
    <property type="entry name" value="FGGY_N"/>
</dbReference>
<evidence type="ECO:0000256" key="4">
    <source>
        <dbReference type="ARBA" id="ARBA00022777"/>
    </source>
</evidence>
<dbReference type="PANTHER" id="PTHR43095:SF5">
    <property type="entry name" value="XYLULOSE KINASE"/>
    <property type="match status" value="1"/>
</dbReference>
<evidence type="ECO:0000256" key="1">
    <source>
        <dbReference type="ARBA" id="ARBA00009156"/>
    </source>
</evidence>
<keyword evidence="2" id="KW-0859">Xylose metabolism</keyword>
<evidence type="ECO:0000259" key="6">
    <source>
        <dbReference type="Pfam" id="PF00370"/>
    </source>
</evidence>
<accession>A0A6L5R1W5</accession>
<protein>
    <submittedName>
        <fullName evidence="7">Carbohydrate kinase</fullName>
    </submittedName>
</protein>
<dbReference type="PANTHER" id="PTHR43095">
    <property type="entry name" value="SUGAR KINASE"/>
    <property type="match status" value="1"/>
</dbReference>
<dbReference type="Gene3D" id="3.30.420.40">
    <property type="match status" value="2"/>
</dbReference>
<proteinExistence type="inferred from homology"/>